<dbReference type="PROSITE" id="PS50297">
    <property type="entry name" value="ANK_REP_REGION"/>
    <property type="match status" value="1"/>
</dbReference>
<dbReference type="PANTHER" id="PTHR35391:SF7">
    <property type="entry name" value="C2H2-TYPE DOMAIN-CONTAINING PROTEIN"/>
    <property type="match status" value="1"/>
</dbReference>
<evidence type="ECO:0000313" key="5">
    <source>
        <dbReference type="EMBL" id="KAH0224507.1"/>
    </source>
</evidence>
<dbReference type="Pfam" id="PF26082">
    <property type="entry name" value="zf-C2H2_AcuF"/>
    <property type="match status" value="1"/>
</dbReference>
<evidence type="ECO:0000259" key="3">
    <source>
        <dbReference type="PROSITE" id="PS50090"/>
    </source>
</evidence>
<evidence type="ECO:0000256" key="1">
    <source>
        <dbReference type="PROSITE-ProRule" id="PRU00023"/>
    </source>
</evidence>
<protein>
    <recommendedName>
        <fullName evidence="7">Ankyrin repeat protein</fullName>
    </recommendedName>
</protein>
<dbReference type="InterPro" id="IPR058925">
    <property type="entry name" value="zf-C2H2_AcuF"/>
</dbReference>
<feature type="repeat" description="ANK" evidence="1">
    <location>
        <begin position="501"/>
        <end position="534"/>
    </location>
</feature>
<dbReference type="Proteomes" id="UP000767238">
    <property type="component" value="Unassembled WGS sequence"/>
</dbReference>
<feature type="domain" description="Myb-like" evidence="3">
    <location>
        <begin position="630"/>
        <end position="680"/>
    </location>
</feature>
<dbReference type="InterPro" id="IPR036770">
    <property type="entry name" value="Ankyrin_rpt-contain_sf"/>
</dbReference>
<dbReference type="InterPro" id="IPR002110">
    <property type="entry name" value="Ankyrin_rpt"/>
</dbReference>
<dbReference type="AlphaFoldDB" id="A0A9P8GIN7"/>
<dbReference type="InterPro" id="IPR009057">
    <property type="entry name" value="Homeodomain-like_sf"/>
</dbReference>
<dbReference type="Pfam" id="PF00249">
    <property type="entry name" value="Myb_DNA-binding"/>
    <property type="match status" value="1"/>
</dbReference>
<dbReference type="SUPFAM" id="SSF46689">
    <property type="entry name" value="Homeodomain-like"/>
    <property type="match status" value="1"/>
</dbReference>
<dbReference type="PANTHER" id="PTHR35391">
    <property type="entry name" value="C2H2-TYPE DOMAIN-CONTAINING PROTEIN-RELATED"/>
    <property type="match status" value="1"/>
</dbReference>
<evidence type="ECO:0000259" key="4">
    <source>
        <dbReference type="PROSITE" id="PS51294"/>
    </source>
</evidence>
<evidence type="ECO:0008006" key="7">
    <source>
        <dbReference type="Google" id="ProtNLM"/>
    </source>
</evidence>
<feature type="non-terminal residue" evidence="5">
    <location>
        <position position="1"/>
    </location>
</feature>
<accession>A0A9P8GIN7</accession>
<dbReference type="Pfam" id="PF12796">
    <property type="entry name" value="Ank_2"/>
    <property type="match status" value="1"/>
</dbReference>
<feature type="domain" description="HTH myb-type" evidence="4">
    <location>
        <begin position="630"/>
        <end position="684"/>
    </location>
</feature>
<dbReference type="InterPro" id="IPR001005">
    <property type="entry name" value="SANT/Myb"/>
</dbReference>
<dbReference type="SMART" id="SM00248">
    <property type="entry name" value="ANK"/>
    <property type="match status" value="2"/>
</dbReference>
<sequence>MQFVPRAPSGTQAPQSHQGQTIFTTTEATFFDPKLDLTSLETQSIISYATTARDLEGKPAELPPPPAAALDGEDFVCPYCFVLCPSAHGQGRAWRKHILQDLQPYSCIQINCSSADRLYGSRREWLEHEELQHRRIWVCRFHPSVWFSHQQAFEQHLRNEDHGNVTETQIKDFASIAQSTTNDLREQCPICLEDAASIPQFSAHLAHHLERIATFSIPRELDHEDSTSLASSRAVPRSMSDRASISLESSPFSSKNSTEDIDPNERILLNDNITGASPILQKADLTTPPSILKHDTYDSELPSQIHSGPMKDQIVGWLKRFADLVTPKITSPLLNSKKYQQFLGDSSFMSWYTGSLPRRILCYGLDGGRNTRFACALYDYLRQSLPGAPVVLCHLLATSSRNLEIKDILAFILGQLITYTSAETIPTELLQLYDEYKTSGRKPPRKAVAHLLDLFPGFDLNAVDELHRSYIQQLLRSPRFDEGLLEILLGADVDLENQDHAGETAIFNAICQQPTTKAARMLLDRGANMNLRNHADTGLMHRIVGYYSESDAIMRAKALLELVPDFINDRDSQGRTALHKALFLGQMELVQALLAYNRNIDIVDRYARTAFVVACQYGRDYTPDPDDDLKPDLNHDPITPEEGELIEEMVAEMGQHWAEIACRLRDRSGDAVKNWWHGSMNRRRSNAQRRALME</sequence>
<dbReference type="CDD" id="cd00167">
    <property type="entry name" value="SANT"/>
    <property type="match status" value="1"/>
</dbReference>
<organism evidence="5 6">
    <name type="scientific">Aureobasidium melanogenum</name>
    <name type="common">Aureobasidium pullulans var. melanogenum</name>
    <dbReference type="NCBI Taxonomy" id="46634"/>
    <lineage>
        <taxon>Eukaryota</taxon>
        <taxon>Fungi</taxon>
        <taxon>Dikarya</taxon>
        <taxon>Ascomycota</taxon>
        <taxon>Pezizomycotina</taxon>
        <taxon>Dothideomycetes</taxon>
        <taxon>Dothideomycetidae</taxon>
        <taxon>Dothideales</taxon>
        <taxon>Saccotheciaceae</taxon>
        <taxon>Aureobasidium</taxon>
    </lineage>
</organism>
<dbReference type="Gene3D" id="1.25.40.20">
    <property type="entry name" value="Ankyrin repeat-containing domain"/>
    <property type="match status" value="1"/>
</dbReference>
<feature type="region of interest" description="Disordered" evidence="2">
    <location>
        <begin position="240"/>
        <end position="261"/>
    </location>
</feature>
<feature type="repeat" description="ANK" evidence="1">
    <location>
        <begin position="573"/>
        <end position="605"/>
    </location>
</feature>
<dbReference type="InterPro" id="IPR017930">
    <property type="entry name" value="Myb_dom"/>
</dbReference>
<dbReference type="PROSITE" id="PS50088">
    <property type="entry name" value="ANK_REPEAT"/>
    <property type="match status" value="2"/>
</dbReference>
<dbReference type="SUPFAM" id="SSF48403">
    <property type="entry name" value="Ankyrin repeat"/>
    <property type="match status" value="1"/>
</dbReference>
<comment type="caution">
    <text evidence="5">The sequence shown here is derived from an EMBL/GenBank/DDBJ whole genome shotgun (WGS) entry which is preliminary data.</text>
</comment>
<dbReference type="OrthoDB" id="6133115at2759"/>
<dbReference type="PROSITE" id="PS50090">
    <property type="entry name" value="MYB_LIKE"/>
    <property type="match status" value="1"/>
</dbReference>
<gene>
    <name evidence="5" type="ORF">KCV03_g3549</name>
</gene>
<dbReference type="PROSITE" id="PS51294">
    <property type="entry name" value="HTH_MYB"/>
    <property type="match status" value="1"/>
</dbReference>
<feature type="compositionally biased region" description="Polar residues" evidence="2">
    <location>
        <begin position="241"/>
        <end position="256"/>
    </location>
</feature>
<reference evidence="5" key="2">
    <citation type="submission" date="2021-08" db="EMBL/GenBank/DDBJ databases">
        <authorList>
            <person name="Gostincar C."/>
            <person name="Sun X."/>
            <person name="Song Z."/>
            <person name="Gunde-Cimerman N."/>
        </authorList>
    </citation>
    <scope>NUCLEOTIDE SEQUENCE</scope>
    <source>
        <strain evidence="5">EXF-8016</strain>
    </source>
</reference>
<reference evidence="5" key="1">
    <citation type="journal article" date="2021" name="J Fungi (Basel)">
        <title>Virulence traits and population genomics of the black yeast Aureobasidium melanogenum.</title>
        <authorList>
            <person name="Cernosa A."/>
            <person name="Sun X."/>
            <person name="Gostincar C."/>
            <person name="Fang C."/>
            <person name="Gunde-Cimerman N."/>
            <person name="Song Z."/>
        </authorList>
    </citation>
    <scope>NUCLEOTIDE SEQUENCE</scope>
    <source>
        <strain evidence="5">EXF-8016</strain>
    </source>
</reference>
<dbReference type="EMBL" id="JAHFYH010000018">
    <property type="protein sequence ID" value="KAH0224507.1"/>
    <property type="molecule type" value="Genomic_DNA"/>
</dbReference>
<name>A0A9P8GIN7_AURME</name>
<evidence type="ECO:0000313" key="6">
    <source>
        <dbReference type="Proteomes" id="UP000767238"/>
    </source>
</evidence>
<evidence type="ECO:0000256" key="2">
    <source>
        <dbReference type="SAM" id="MobiDB-lite"/>
    </source>
</evidence>
<proteinExistence type="predicted"/>
<dbReference type="Gene3D" id="1.10.10.60">
    <property type="entry name" value="Homeodomain-like"/>
    <property type="match status" value="1"/>
</dbReference>
<keyword evidence="1" id="KW-0040">ANK repeat</keyword>
<dbReference type="SMART" id="SM00717">
    <property type="entry name" value="SANT"/>
    <property type="match status" value="1"/>
</dbReference>